<dbReference type="Pfam" id="PF07804">
    <property type="entry name" value="HipA_C"/>
    <property type="match status" value="1"/>
</dbReference>
<name>A0A4U8T798_9HELI</name>
<dbReference type="Gene3D" id="1.10.1070.20">
    <property type="match status" value="1"/>
</dbReference>
<feature type="domain" description="HipA N-terminal subdomain 1" evidence="5">
    <location>
        <begin position="7"/>
        <end position="86"/>
    </location>
</feature>
<dbReference type="AlphaFoldDB" id="A0A4U8T798"/>
<keyword evidence="7" id="KW-1185">Reference proteome</keyword>
<evidence type="ECO:0000256" key="1">
    <source>
        <dbReference type="ARBA" id="ARBA00010164"/>
    </source>
</evidence>
<organism evidence="6 7">
    <name type="scientific">Helicobacter jaachi</name>
    <dbReference type="NCBI Taxonomy" id="1677920"/>
    <lineage>
        <taxon>Bacteria</taxon>
        <taxon>Pseudomonadati</taxon>
        <taxon>Campylobacterota</taxon>
        <taxon>Epsilonproteobacteria</taxon>
        <taxon>Campylobacterales</taxon>
        <taxon>Helicobacteraceae</taxon>
        <taxon>Helicobacter</taxon>
    </lineage>
</organism>
<dbReference type="InterPro" id="IPR052028">
    <property type="entry name" value="HipA_Ser/Thr_kinase"/>
</dbReference>
<dbReference type="GO" id="GO:0004674">
    <property type="term" value="F:protein serine/threonine kinase activity"/>
    <property type="evidence" value="ECO:0007669"/>
    <property type="project" value="TreeGrafter"/>
</dbReference>
<protein>
    <submittedName>
        <fullName evidence="6">Type II toxin-antitoxin system HipA family toxin</fullName>
    </submittedName>
</protein>
<comment type="caution">
    <text evidence="6">The sequence shown here is derived from an EMBL/GenBank/DDBJ whole genome shotgun (WGS) entry which is preliminary data.</text>
</comment>
<feature type="domain" description="HipA-like C-terminal" evidence="4">
    <location>
        <begin position="156"/>
        <end position="361"/>
    </location>
</feature>
<dbReference type="GO" id="GO:0005829">
    <property type="term" value="C:cytosol"/>
    <property type="evidence" value="ECO:0007669"/>
    <property type="project" value="TreeGrafter"/>
</dbReference>
<keyword evidence="2" id="KW-0808">Transferase</keyword>
<evidence type="ECO:0000259" key="4">
    <source>
        <dbReference type="Pfam" id="PF07804"/>
    </source>
</evidence>
<dbReference type="EMBL" id="JRPR02000009">
    <property type="protein sequence ID" value="TLD95384.1"/>
    <property type="molecule type" value="Genomic_DNA"/>
</dbReference>
<dbReference type="InterPro" id="IPR012893">
    <property type="entry name" value="HipA-like_C"/>
</dbReference>
<evidence type="ECO:0000313" key="7">
    <source>
        <dbReference type="Proteomes" id="UP000029733"/>
    </source>
</evidence>
<keyword evidence="3" id="KW-0418">Kinase</keyword>
<gene>
    <name evidence="6" type="ORF">LS71_008230</name>
</gene>
<dbReference type="PANTHER" id="PTHR37419:SF8">
    <property type="entry name" value="TOXIN YJJJ"/>
    <property type="match status" value="1"/>
</dbReference>
<dbReference type="PANTHER" id="PTHR37419">
    <property type="entry name" value="SERINE/THREONINE-PROTEIN KINASE TOXIN HIPA"/>
    <property type="match status" value="1"/>
</dbReference>
<evidence type="ECO:0000256" key="3">
    <source>
        <dbReference type="ARBA" id="ARBA00022777"/>
    </source>
</evidence>
<comment type="similarity">
    <text evidence="1">Belongs to the HipA Ser/Thr kinase family.</text>
</comment>
<sequence>MAYQHIEVYDEAHLVGELVIHSETYFTFQYTKDWNKRNALAFAIDSQLPLENTTQDTLYTNNNLWGCFADLLPDRWGRKLQSRHMGRALSDIDYMLGVSDYYRIGSLRLKLNDEFIAKESNIPQLIHINEIMQSSLNLEKEEYSDRDLAYLLGCGSSLGGARPKACLADKDKLYIAKFPSVNDEYSVILWEKTMLDIAKIAHIEVPNTKLIDTKFNRQALLVERFDRTNGTHQRIPFQSAMSLLNVSERAGADQKCYIDVADKLSTPDKQRFFRRMVFNTLFGNTDDHLRNHALLYDRESKQWNLAPAYDLNPNPIDYDRQYHALKFTPNTDKPSLSLCKDIMEHFAVDIHLFSEIVSDCIKAGEQYKKIAAQNGIKSAEIKFMAGNFEHKDIEYAKSILHNSHLASLKPKTTHKPKLRTKR</sequence>
<dbReference type="OrthoDB" id="9805913at2"/>
<dbReference type="InterPro" id="IPR017508">
    <property type="entry name" value="HipA_N1"/>
</dbReference>
<dbReference type="Pfam" id="PF13657">
    <property type="entry name" value="Couple_hipA"/>
    <property type="match status" value="1"/>
</dbReference>
<dbReference type="Proteomes" id="UP000029733">
    <property type="component" value="Unassembled WGS sequence"/>
</dbReference>
<evidence type="ECO:0000259" key="5">
    <source>
        <dbReference type="Pfam" id="PF13657"/>
    </source>
</evidence>
<evidence type="ECO:0000313" key="6">
    <source>
        <dbReference type="EMBL" id="TLD95384.1"/>
    </source>
</evidence>
<reference evidence="6 7" key="1">
    <citation type="journal article" date="2014" name="Genome Announc.">
        <title>Draft genome sequences of eight enterohepatic helicobacter species isolated from both laboratory and wild rodents.</title>
        <authorList>
            <person name="Sheh A."/>
            <person name="Shen Z."/>
            <person name="Fox J.G."/>
        </authorList>
    </citation>
    <scope>NUCLEOTIDE SEQUENCE [LARGE SCALE GENOMIC DNA]</scope>
    <source>
        <strain evidence="6 7">MIT 09-6949</strain>
    </source>
</reference>
<proteinExistence type="inferred from homology"/>
<accession>A0A4U8T798</accession>
<dbReference type="RefSeq" id="WP_052057959.1">
    <property type="nucleotide sequence ID" value="NZ_JRPR02000009.1"/>
</dbReference>
<evidence type="ECO:0000256" key="2">
    <source>
        <dbReference type="ARBA" id="ARBA00022679"/>
    </source>
</evidence>